<protein>
    <submittedName>
        <fullName evidence="1">Uncharacterized protein</fullName>
    </submittedName>
</protein>
<sequence>MLSGEGHLSVCVAGSFRLDGTVLTISTENFMSPLSSTDASACLSSVTVPVDRATSRPSEPEALSTAEGISAGMITVSAFVPDTSIFNHTGLRTGCDFFDLRVSG</sequence>
<proteinExistence type="predicted"/>
<reference evidence="1" key="1">
    <citation type="submission" date="2019-08" db="EMBL/GenBank/DDBJ databases">
        <authorList>
            <person name="Kucharzyk K."/>
            <person name="Murdoch R.W."/>
            <person name="Higgins S."/>
            <person name="Loffler F."/>
        </authorList>
    </citation>
    <scope>NUCLEOTIDE SEQUENCE</scope>
</reference>
<dbReference type="EMBL" id="VSSQ01010595">
    <property type="protein sequence ID" value="MPM44738.1"/>
    <property type="molecule type" value="Genomic_DNA"/>
</dbReference>
<accession>A0A644ZWF2</accession>
<evidence type="ECO:0000313" key="1">
    <source>
        <dbReference type="EMBL" id="MPM44738.1"/>
    </source>
</evidence>
<comment type="caution">
    <text evidence="1">The sequence shown here is derived from an EMBL/GenBank/DDBJ whole genome shotgun (WGS) entry which is preliminary data.</text>
</comment>
<name>A0A644ZWF2_9ZZZZ</name>
<organism evidence="1">
    <name type="scientific">bioreactor metagenome</name>
    <dbReference type="NCBI Taxonomy" id="1076179"/>
    <lineage>
        <taxon>unclassified sequences</taxon>
        <taxon>metagenomes</taxon>
        <taxon>ecological metagenomes</taxon>
    </lineage>
</organism>
<dbReference type="AlphaFoldDB" id="A0A644ZWF2"/>
<gene>
    <name evidence="1" type="ORF">SDC9_91419</name>
</gene>